<evidence type="ECO:0000313" key="4">
    <source>
        <dbReference type="Proteomes" id="UP001302126"/>
    </source>
</evidence>
<evidence type="ECO:0000313" key="3">
    <source>
        <dbReference type="EMBL" id="KAK4183624.1"/>
    </source>
</evidence>
<reference evidence="3" key="2">
    <citation type="submission" date="2023-05" db="EMBL/GenBank/DDBJ databases">
        <authorList>
            <consortium name="Lawrence Berkeley National Laboratory"/>
            <person name="Steindorff A."/>
            <person name="Hensen N."/>
            <person name="Bonometti L."/>
            <person name="Westerberg I."/>
            <person name="Brannstrom I.O."/>
            <person name="Guillou S."/>
            <person name="Cros-Aarteil S."/>
            <person name="Calhoun S."/>
            <person name="Haridas S."/>
            <person name="Kuo A."/>
            <person name="Mondo S."/>
            <person name="Pangilinan J."/>
            <person name="Riley R."/>
            <person name="Labutti K."/>
            <person name="Andreopoulos B."/>
            <person name="Lipzen A."/>
            <person name="Chen C."/>
            <person name="Yanf M."/>
            <person name="Daum C."/>
            <person name="Ng V."/>
            <person name="Clum A."/>
            <person name="Ohm R."/>
            <person name="Martin F."/>
            <person name="Silar P."/>
            <person name="Natvig D."/>
            <person name="Lalanne C."/>
            <person name="Gautier V."/>
            <person name="Ament-Velasquez S.L."/>
            <person name="Kruys A."/>
            <person name="Hutchinson M.I."/>
            <person name="Powell A.J."/>
            <person name="Barry K."/>
            <person name="Miller A.N."/>
            <person name="Grigoriev I.V."/>
            <person name="Debuchy R."/>
            <person name="Gladieux P."/>
            <person name="Thoren M.H."/>
            <person name="Johannesson H."/>
        </authorList>
    </citation>
    <scope>NUCLEOTIDE SEQUENCE</scope>
    <source>
        <strain evidence="3">PSN309</strain>
    </source>
</reference>
<proteinExistence type="predicted"/>
<dbReference type="InterPro" id="IPR011333">
    <property type="entry name" value="SKP1/BTB/POZ_sf"/>
</dbReference>
<feature type="domain" description="BTB" evidence="2">
    <location>
        <begin position="22"/>
        <end position="84"/>
    </location>
</feature>
<sequence length="319" mass="35955">MLLFRRSILTILFRLLQSGNYADAIVMTGDLQWKVHRTTLVARSVWFSDAFKKEQGVVMPEINLSPRPDHKVSLLLQCLYAHRLPDEFYDLASAEATFEKYVELFKLGDEFGVEFVRDDALTMLGRLCDQKLVAICSFNKEWSGREGVVNPRAGASVDFVDLGVALHDAFEGGIRTDLRAQSLLANFVYAGRAVLLEHPHLLNLVDSIDSIAAGLWRASNGQNLAGWLPNVKVKTFLGFDHTKKTQHPDRCELCDELFDDANRKRVMYDPHKVITRPAGYCGVCVEKHDGDAAPIFRRPGRTDLNYVDQMPVVKTEEDA</sequence>
<organism evidence="3 4">
    <name type="scientific">Podospora australis</name>
    <dbReference type="NCBI Taxonomy" id="1536484"/>
    <lineage>
        <taxon>Eukaryota</taxon>
        <taxon>Fungi</taxon>
        <taxon>Dikarya</taxon>
        <taxon>Ascomycota</taxon>
        <taxon>Pezizomycotina</taxon>
        <taxon>Sordariomycetes</taxon>
        <taxon>Sordariomycetidae</taxon>
        <taxon>Sordariales</taxon>
        <taxon>Podosporaceae</taxon>
        <taxon>Podospora</taxon>
    </lineage>
</organism>
<protein>
    <recommendedName>
        <fullName evidence="2">BTB domain-containing protein</fullName>
    </recommendedName>
</protein>
<evidence type="ECO:0000259" key="2">
    <source>
        <dbReference type="PROSITE" id="PS50097"/>
    </source>
</evidence>
<keyword evidence="4" id="KW-1185">Reference proteome</keyword>
<name>A0AAN7AEH6_9PEZI</name>
<dbReference type="PROSITE" id="PS50097">
    <property type="entry name" value="BTB"/>
    <property type="match status" value="1"/>
</dbReference>
<dbReference type="EMBL" id="MU864535">
    <property type="protein sequence ID" value="KAK4183624.1"/>
    <property type="molecule type" value="Genomic_DNA"/>
</dbReference>
<dbReference type="AlphaFoldDB" id="A0AAN7AEH6"/>
<evidence type="ECO:0000256" key="1">
    <source>
        <dbReference type="SAM" id="SignalP"/>
    </source>
</evidence>
<dbReference type="InterPro" id="IPR000210">
    <property type="entry name" value="BTB/POZ_dom"/>
</dbReference>
<dbReference type="SUPFAM" id="SSF54695">
    <property type="entry name" value="POZ domain"/>
    <property type="match status" value="1"/>
</dbReference>
<accession>A0AAN7AEH6</accession>
<feature type="chain" id="PRO_5042817641" description="BTB domain-containing protein" evidence="1">
    <location>
        <begin position="25"/>
        <end position="319"/>
    </location>
</feature>
<gene>
    <name evidence="3" type="ORF">QBC35DRAFT_393482</name>
</gene>
<comment type="caution">
    <text evidence="3">The sequence shown here is derived from an EMBL/GenBank/DDBJ whole genome shotgun (WGS) entry which is preliminary data.</text>
</comment>
<dbReference type="Pfam" id="PF00651">
    <property type="entry name" value="BTB"/>
    <property type="match status" value="1"/>
</dbReference>
<feature type="signal peptide" evidence="1">
    <location>
        <begin position="1"/>
        <end position="24"/>
    </location>
</feature>
<dbReference type="Gene3D" id="3.30.710.10">
    <property type="entry name" value="Potassium Channel Kv1.1, Chain A"/>
    <property type="match status" value="1"/>
</dbReference>
<reference evidence="3" key="1">
    <citation type="journal article" date="2023" name="Mol. Phylogenet. Evol.">
        <title>Genome-scale phylogeny and comparative genomics of the fungal order Sordariales.</title>
        <authorList>
            <person name="Hensen N."/>
            <person name="Bonometti L."/>
            <person name="Westerberg I."/>
            <person name="Brannstrom I.O."/>
            <person name="Guillou S."/>
            <person name="Cros-Aarteil S."/>
            <person name="Calhoun S."/>
            <person name="Haridas S."/>
            <person name="Kuo A."/>
            <person name="Mondo S."/>
            <person name="Pangilinan J."/>
            <person name="Riley R."/>
            <person name="LaButti K."/>
            <person name="Andreopoulos B."/>
            <person name="Lipzen A."/>
            <person name="Chen C."/>
            <person name="Yan M."/>
            <person name="Daum C."/>
            <person name="Ng V."/>
            <person name="Clum A."/>
            <person name="Steindorff A."/>
            <person name="Ohm R.A."/>
            <person name="Martin F."/>
            <person name="Silar P."/>
            <person name="Natvig D.O."/>
            <person name="Lalanne C."/>
            <person name="Gautier V."/>
            <person name="Ament-Velasquez S.L."/>
            <person name="Kruys A."/>
            <person name="Hutchinson M.I."/>
            <person name="Powell A.J."/>
            <person name="Barry K."/>
            <person name="Miller A.N."/>
            <person name="Grigoriev I.V."/>
            <person name="Debuchy R."/>
            <person name="Gladieux P."/>
            <person name="Hiltunen Thoren M."/>
            <person name="Johannesson H."/>
        </authorList>
    </citation>
    <scope>NUCLEOTIDE SEQUENCE</scope>
    <source>
        <strain evidence="3">PSN309</strain>
    </source>
</reference>
<keyword evidence="1" id="KW-0732">Signal</keyword>
<dbReference type="Proteomes" id="UP001302126">
    <property type="component" value="Unassembled WGS sequence"/>
</dbReference>